<dbReference type="InterPro" id="IPR011583">
    <property type="entry name" value="Chitinase_II/V-like_cat"/>
</dbReference>
<evidence type="ECO:0000313" key="5">
    <source>
        <dbReference type="Proteomes" id="UP000244855"/>
    </source>
</evidence>
<organism evidence="4 5">
    <name type="scientific">Periconia macrospinosa</name>
    <dbReference type="NCBI Taxonomy" id="97972"/>
    <lineage>
        <taxon>Eukaryota</taxon>
        <taxon>Fungi</taxon>
        <taxon>Dikarya</taxon>
        <taxon>Ascomycota</taxon>
        <taxon>Pezizomycotina</taxon>
        <taxon>Dothideomycetes</taxon>
        <taxon>Pleosporomycetidae</taxon>
        <taxon>Pleosporales</taxon>
        <taxon>Massarineae</taxon>
        <taxon>Periconiaceae</taxon>
        <taxon>Periconia</taxon>
    </lineage>
</organism>
<dbReference type="GO" id="GO:0005975">
    <property type="term" value="P:carbohydrate metabolic process"/>
    <property type="evidence" value="ECO:0007669"/>
    <property type="project" value="InterPro"/>
</dbReference>
<dbReference type="AlphaFoldDB" id="A0A2V1DVA7"/>
<dbReference type="GO" id="GO:0008843">
    <property type="term" value="F:endochitinase activity"/>
    <property type="evidence" value="ECO:0007669"/>
    <property type="project" value="UniProtKB-EC"/>
</dbReference>
<dbReference type="PANTHER" id="PTHR11177:SF333">
    <property type="entry name" value="CHITINASE"/>
    <property type="match status" value="1"/>
</dbReference>
<dbReference type="EC" id="3.2.1.14" evidence="2"/>
<keyword evidence="4" id="KW-0378">Hydrolase</keyword>
<dbReference type="InterPro" id="IPR017853">
    <property type="entry name" value="GH"/>
</dbReference>
<dbReference type="Pfam" id="PF00704">
    <property type="entry name" value="Glyco_hydro_18"/>
    <property type="match status" value="1"/>
</dbReference>
<evidence type="ECO:0000313" key="4">
    <source>
        <dbReference type="EMBL" id="PVI01185.1"/>
    </source>
</evidence>
<name>A0A2V1DVA7_9PLEO</name>
<dbReference type="STRING" id="97972.A0A2V1DVA7"/>
<dbReference type="PANTHER" id="PTHR11177">
    <property type="entry name" value="CHITINASE"/>
    <property type="match status" value="1"/>
</dbReference>
<dbReference type="Gene3D" id="3.10.50.10">
    <property type="match status" value="1"/>
</dbReference>
<dbReference type="InterPro" id="IPR029070">
    <property type="entry name" value="Chitinase_insertion_sf"/>
</dbReference>
<protein>
    <recommendedName>
        <fullName evidence="2">chitinase</fullName>
        <ecNumber evidence="2">3.2.1.14</ecNumber>
    </recommendedName>
</protein>
<dbReference type="SUPFAM" id="SSF51445">
    <property type="entry name" value="(Trans)glycosidases"/>
    <property type="match status" value="1"/>
</dbReference>
<sequence length="313" mass="34985">PSQINTAGLTHLNFAFASIDPKTFKIKLQNQDDEDVYRQFLAIKKGSLQLWLGIGGWEFSDPGETQTTWSDLAASPDNRKTFISSTSEFLKHYGFQGLDIDWEWPAASNHGGRPDDTKNQVTLLKELREALGTTYGLSCVLPLDGSYLRGIDISGIASQVDWLNVLTYDLHGAWGAQIRPHTDVKEIDEKLNALWESGVNPRKFTFGLSYYGRGYTLSDRNCQHVGCSFSAPSQQGKCSKQTGILSNTEIKRIIREKNLRPEMIEDGSGSMQVAWDDQWIGYDSPRTIGKKKELANDRCMGGTAIWAIDYDSS</sequence>
<evidence type="ECO:0000256" key="2">
    <source>
        <dbReference type="ARBA" id="ARBA00012729"/>
    </source>
</evidence>
<reference evidence="4 5" key="1">
    <citation type="journal article" date="2018" name="Sci. Rep.">
        <title>Comparative genomics provides insights into the lifestyle and reveals functional heterogeneity of dark septate endophytic fungi.</title>
        <authorList>
            <person name="Knapp D.G."/>
            <person name="Nemeth J.B."/>
            <person name="Barry K."/>
            <person name="Hainaut M."/>
            <person name="Henrissat B."/>
            <person name="Johnson J."/>
            <person name="Kuo A."/>
            <person name="Lim J.H.P."/>
            <person name="Lipzen A."/>
            <person name="Nolan M."/>
            <person name="Ohm R.A."/>
            <person name="Tamas L."/>
            <person name="Grigoriev I.V."/>
            <person name="Spatafora J.W."/>
            <person name="Nagy L.G."/>
            <person name="Kovacs G.M."/>
        </authorList>
    </citation>
    <scope>NUCLEOTIDE SEQUENCE [LARGE SCALE GENOMIC DNA]</scope>
    <source>
        <strain evidence="4 5">DSE2036</strain>
    </source>
</reference>
<evidence type="ECO:0000259" key="3">
    <source>
        <dbReference type="PROSITE" id="PS51910"/>
    </source>
</evidence>
<dbReference type="PROSITE" id="PS51910">
    <property type="entry name" value="GH18_2"/>
    <property type="match status" value="1"/>
</dbReference>
<dbReference type="InterPro" id="IPR001223">
    <property type="entry name" value="Glyco_hydro18_cat"/>
</dbReference>
<feature type="domain" description="GH18" evidence="3">
    <location>
        <begin position="1"/>
        <end position="313"/>
    </location>
</feature>
<comment type="similarity">
    <text evidence="1">Belongs to the glycosyl hydrolase 18 family. Chitinase class V subfamily.</text>
</comment>
<proteinExistence type="inferred from homology"/>
<accession>A0A2V1DVA7</accession>
<dbReference type="EMBL" id="KZ805361">
    <property type="protein sequence ID" value="PVI01185.1"/>
    <property type="molecule type" value="Genomic_DNA"/>
</dbReference>
<dbReference type="SUPFAM" id="SSF54556">
    <property type="entry name" value="Chitinase insertion domain"/>
    <property type="match status" value="1"/>
</dbReference>
<dbReference type="InterPro" id="IPR050314">
    <property type="entry name" value="Glycosyl_Hydrlase_18"/>
</dbReference>
<evidence type="ECO:0000256" key="1">
    <source>
        <dbReference type="ARBA" id="ARBA00008682"/>
    </source>
</evidence>
<feature type="non-terminal residue" evidence="4">
    <location>
        <position position="313"/>
    </location>
</feature>
<keyword evidence="5" id="KW-1185">Reference proteome</keyword>
<dbReference type="Gene3D" id="3.20.20.80">
    <property type="entry name" value="Glycosidases"/>
    <property type="match status" value="1"/>
</dbReference>
<dbReference type="GO" id="GO:0008061">
    <property type="term" value="F:chitin binding"/>
    <property type="evidence" value="ECO:0007669"/>
    <property type="project" value="InterPro"/>
</dbReference>
<feature type="non-terminal residue" evidence="4">
    <location>
        <position position="1"/>
    </location>
</feature>
<dbReference type="OrthoDB" id="73875at2759"/>
<dbReference type="SMART" id="SM00636">
    <property type="entry name" value="Glyco_18"/>
    <property type="match status" value="1"/>
</dbReference>
<dbReference type="Proteomes" id="UP000244855">
    <property type="component" value="Unassembled WGS sequence"/>
</dbReference>
<gene>
    <name evidence="4" type="ORF">DM02DRAFT_495126</name>
</gene>